<proteinExistence type="inferred from homology"/>
<accession>A0A8S0PNP2</accession>
<dbReference type="EMBL" id="CACTIH010000139">
    <property type="protein sequence ID" value="CAA2955132.1"/>
    <property type="molecule type" value="Genomic_DNA"/>
</dbReference>
<dbReference type="GO" id="GO:0005179">
    <property type="term" value="F:hormone activity"/>
    <property type="evidence" value="ECO:0007669"/>
    <property type="project" value="UniProtKB-KW"/>
</dbReference>
<dbReference type="PANTHER" id="PTHR33136:SF34">
    <property type="entry name" value="OS12G0541700 PROTEIN"/>
    <property type="match status" value="1"/>
</dbReference>
<dbReference type="GO" id="GO:0009506">
    <property type="term" value="C:plasmodesma"/>
    <property type="evidence" value="ECO:0007669"/>
    <property type="project" value="TreeGrafter"/>
</dbReference>
<comment type="subcellular location">
    <subcellularLocation>
        <location evidence="1">Secreted</location>
    </subcellularLocation>
</comment>
<dbReference type="AlphaFoldDB" id="A0A8S0PNP2"/>
<organism evidence="7 8">
    <name type="scientific">Olea europaea subsp. europaea</name>
    <dbReference type="NCBI Taxonomy" id="158383"/>
    <lineage>
        <taxon>Eukaryota</taxon>
        <taxon>Viridiplantae</taxon>
        <taxon>Streptophyta</taxon>
        <taxon>Embryophyta</taxon>
        <taxon>Tracheophyta</taxon>
        <taxon>Spermatophyta</taxon>
        <taxon>Magnoliopsida</taxon>
        <taxon>eudicotyledons</taxon>
        <taxon>Gunneridae</taxon>
        <taxon>Pentapetalae</taxon>
        <taxon>asterids</taxon>
        <taxon>lamiids</taxon>
        <taxon>Lamiales</taxon>
        <taxon>Oleaceae</taxon>
        <taxon>Oleeae</taxon>
        <taxon>Olea</taxon>
    </lineage>
</organism>
<protein>
    <submittedName>
        <fullName evidence="7">Uncharacterized protein</fullName>
    </submittedName>
</protein>
<evidence type="ECO:0000256" key="2">
    <source>
        <dbReference type="ARBA" id="ARBA00009178"/>
    </source>
</evidence>
<dbReference type="GO" id="GO:0019722">
    <property type="term" value="P:calcium-mediated signaling"/>
    <property type="evidence" value="ECO:0007669"/>
    <property type="project" value="TreeGrafter"/>
</dbReference>
<sequence>MAVMAQSSMGDDMMLYAFSVRGHVGSSFLGELDMNQVLQMEAESGRRKLNQRRKYISYSAIDMNNVPCGRRGHSYYDCNAHHPANPYRRGCTKATRCARTY</sequence>
<dbReference type="InterPro" id="IPR008801">
    <property type="entry name" value="RALF"/>
</dbReference>
<dbReference type="OrthoDB" id="1863600at2759"/>
<gene>
    <name evidence="7" type="ORF">OLEA9_A033037</name>
</gene>
<keyword evidence="6" id="KW-1015">Disulfide bond</keyword>
<evidence type="ECO:0000256" key="1">
    <source>
        <dbReference type="ARBA" id="ARBA00004613"/>
    </source>
</evidence>
<name>A0A8S0PNP2_OLEEU</name>
<evidence type="ECO:0000256" key="3">
    <source>
        <dbReference type="ARBA" id="ARBA00022525"/>
    </source>
</evidence>
<keyword evidence="3" id="KW-0964">Secreted</keyword>
<keyword evidence="8" id="KW-1185">Reference proteome</keyword>
<comment type="caution">
    <text evidence="7">The sequence shown here is derived from an EMBL/GenBank/DDBJ whole genome shotgun (WGS) entry which is preliminary data.</text>
</comment>
<dbReference type="Proteomes" id="UP000594638">
    <property type="component" value="Unassembled WGS sequence"/>
</dbReference>
<evidence type="ECO:0000256" key="6">
    <source>
        <dbReference type="ARBA" id="ARBA00023157"/>
    </source>
</evidence>
<comment type="similarity">
    <text evidence="2">Belongs to the plant rapid alkalinization factor (RALF) family.</text>
</comment>
<evidence type="ECO:0000313" key="8">
    <source>
        <dbReference type="Proteomes" id="UP000594638"/>
    </source>
</evidence>
<evidence type="ECO:0000313" key="7">
    <source>
        <dbReference type="EMBL" id="CAA2955132.1"/>
    </source>
</evidence>
<reference evidence="7 8" key="1">
    <citation type="submission" date="2019-12" db="EMBL/GenBank/DDBJ databases">
        <authorList>
            <person name="Alioto T."/>
            <person name="Alioto T."/>
            <person name="Gomez Garrido J."/>
        </authorList>
    </citation>
    <scope>NUCLEOTIDE SEQUENCE [LARGE SCALE GENOMIC DNA]</scope>
</reference>
<evidence type="ECO:0000256" key="4">
    <source>
        <dbReference type="ARBA" id="ARBA00022702"/>
    </source>
</evidence>
<dbReference type="GO" id="GO:0005576">
    <property type="term" value="C:extracellular region"/>
    <property type="evidence" value="ECO:0007669"/>
    <property type="project" value="UniProtKB-SubCell"/>
</dbReference>
<evidence type="ECO:0000256" key="5">
    <source>
        <dbReference type="ARBA" id="ARBA00022729"/>
    </source>
</evidence>
<dbReference type="Pfam" id="PF05498">
    <property type="entry name" value="RALF"/>
    <property type="match status" value="1"/>
</dbReference>
<keyword evidence="4" id="KW-0372">Hormone</keyword>
<dbReference type="Gramene" id="OE9A033037T1">
    <property type="protein sequence ID" value="OE9A033037C1"/>
    <property type="gene ID" value="OE9A033037"/>
</dbReference>
<keyword evidence="5" id="KW-0732">Signal</keyword>
<dbReference type="PANTHER" id="PTHR33136">
    <property type="entry name" value="RAPID ALKALINIZATION FACTOR-LIKE"/>
    <property type="match status" value="1"/>
</dbReference>